<dbReference type="EMBL" id="SPVH01000006">
    <property type="protein sequence ID" value="TFW12247.1"/>
    <property type="molecule type" value="Genomic_DNA"/>
</dbReference>
<evidence type="ECO:0000256" key="1">
    <source>
        <dbReference type="SAM" id="MobiDB-lite"/>
    </source>
</evidence>
<dbReference type="OrthoDB" id="361944at2"/>
<proteinExistence type="predicted"/>
<protein>
    <recommendedName>
        <fullName evidence="4">BrnA antitoxin family protein</fullName>
    </recommendedName>
</protein>
<gene>
    <name evidence="2" type="ORF">EGY25_09425</name>
</gene>
<evidence type="ECO:0000313" key="2">
    <source>
        <dbReference type="EMBL" id="TFW12247.1"/>
    </source>
</evidence>
<reference evidence="2 3" key="1">
    <citation type="submission" date="2019-03" db="EMBL/GenBank/DDBJ databases">
        <title>Draft genome of Brevundimonas sp. a heavy metal resistant soil bacteria.</title>
        <authorList>
            <person name="Soto J."/>
        </authorList>
    </citation>
    <scope>NUCLEOTIDE SEQUENCE [LARGE SCALE GENOMIC DNA]</scope>
    <source>
        <strain evidence="2 3">B-10</strain>
    </source>
</reference>
<feature type="compositionally biased region" description="Acidic residues" evidence="1">
    <location>
        <begin position="11"/>
        <end position="29"/>
    </location>
</feature>
<dbReference type="AlphaFoldDB" id="A0A4Y9RSI5"/>
<sequence length="91" mass="10383">MADPKLSLDQSDYEDVEIDDQDNPEWTDEDFAKAQPLRDVLPDLYTQLDAEREVALKLSPDTICAFAEEGEDWRERMADALTEAARKKHAA</sequence>
<dbReference type="InterPro" id="IPR025528">
    <property type="entry name" value="BrnA_antitoxin"/>
</dbReference>
<comment type="caution">
    <text evidence="2">The sequence shown here is derived from an EMBL/GenBank/DDBJ whole genome shotgun (WGS) entry which is preliminary data.</text>
</comment>
<feature type="region of interest" description="Disordered" evidence="1">
    <location>
        <begin position="1"/>
        <end position="33"/>
    </location>
</feature>
<evidence type="ECO:0000313" key="3">
    <source>
        <dbReference type="Proteomes" id="UP000298216"/>
    </source>
</evidence>
<evidence type="ECO:0008006" key="4">
    <source>
        <dbReference type="Google" id="ProtNLM"/>
    </source>
</evidence>
<dbReference type="Proteomes" id="UP000298216">
    <property type="component" value="Unassembled WGS sequence"/>
</dbReference>
<dbReference type="Pfam" id="PF14384">
    <property type="entry name" value="BrnA_antitoxin"/>
    <property type="match status" value="1"/>
</dbReference>
<name>A0A4Y9RSI5_9CAUL</name>
<dbReference type="RefSeq" id="WP_135194729.1">
    <property type="nucleotide sequence ID" value="NZ_SPVH01000006.1"/>
</dbReference>
<keyword evidence="3" id="KW-1185">Reference proteome</keyword>
<accession>A0A4Y9RSI5</accession>
<organism evidence="2 3">
    <name type="scientific">Brevundimonas intermedia</name>
    <dbReference type="NCBI Taxonomy" id="74315"/>
    <lineage>
        <taxon>Bacteria</taxon>
        <taxon>Pseudomonadati</taxon>
        <taxon>Pseudomonadota</taxon>
        <taxon>Alphaproteobacteria</taxon>
        <taxon>Caulobacterales</taxon>
        <taxon>Caulobacteraceae</taxon>
        <taxon>Brevundimonas</taxon>
    </lineage>
</organism>